<reference evidence="7" key="2">
    <citation type="journal article" date="2021" name="PeerJ">
        <title>Extensive microbial diversity within the chicken gut microbiome revealed by metagenomics and culture.</title>
        <authorList>
            <person name="Gilroy R."/>
            <person name="Ravi A."/>
            <person name="Getino M."/>
            <person name="Pursley I."/>
            <person name="Horton D.L."/>
            <person name="Alikhan N.F."/>
            <person name="Baker D."/>
            <person name="Gharbi K."/>
            <person name="Hall N."/>
            <person name="Watson M."/>
            <person name="Adriaenssens E.M."/>
            <person name="Foster-Nyarko E."/>
            <person name="Jarju S."/>
            <person name="Secka A."/>
            <person name="Antonio M."/>
            <person name="Oren A."/>
            <person name="Chaudhuri R.R."/>
            <person name="La Ragione R."/>
            <person name="Hildebrand F."/>
            <person name="Pallen M.J."/>
        </authorList>
    </citation>
    <scope>NUCLEOTIDE SEQUENCE</scope>
    <source>
        <strain evidence="7">35461</strain>
    </source>
</reference>
<evidence type="ECO:0000313" key="8">
    <source>
        <dbReference type="Proteomes" id="UP000886845"/>
    </source>
</evidence>
<dbReference type="GO" id="GO:0055085">
    <property type="term" value="P:transmembrane transport"/>
    <property type="evidence" value="ECO:0007669"/>
    <property type="project" value="InterPro"/>
</dbReference>
<feature type="transmembrane region" description="Helical" evidence="5">
    <location>
        <begin position="114"/>
        <end position="143"/>
    </location>
</feature>
<evidence type="ECO:0000256" key="5">
    <source>
        <dbReference type="RuleBase" id="RU363032"/>
    </source>
</evidence>
<gene>
    <name evidence="7" type="ORF">IAC79_02020</name>
</gene>
<dbReference type="PROSITE" id="PS50928">
    <property type="entry name" value="ABC_TM1"/>
    <property type="match status" value="1"/>
</dbReference>
<feature type="domain" description="ABC transmembrane type-1" evidence="6">
    <location>
        <begin position="1"/>
        <end position="185"/>
    </location>
</feature>
<feature type="transmembrane region" description="Helical" evidence="5">
    <location>
        <begin position="39"/>
        <end position="56"/>
    </location>
</feature>
<proteinExistence type="inferred from homology"/>
<dbReference type="Pfam" id="PF00528">
    <property type="entry name" value="BPD_transp_1"/>
    <property type="match status" value="1"/>
</dbReference>
<keyword evidence="4 5" id="KW-0472">Membrane</keyword>
<evidence type="ECO:0000256" key="3">
    <source>
        <dbReference type="ARBA" id="ARBA00022989"/>
    </source>
</evidence>
<evidence type="ECO:0000256" key="1">
    <source>
        <dbReference type="ARBA" id="ARBA00004651"/>
    </source>
</evidence>
<dbReference type="GO" id="GO:0042884">
    <property type="term" value="P:microcin transport"/>
    <property type="evidence" value="ECO:0007669"/>
    <property type="project" value="TreeGrafter"/>
</dbReference>
<feature type="transmembrane region" description="Helical" evidence="5">
    <location>
        <begin position="6"/>
        <end position="27"/>
    </location>
</feature>
<evidence type="ECO:0000256" key="4">
    <source>
        <dbReference type="ARBA" id="ARBA00023136"/>
    </source>
</evidence>
<comment type="subcellular location">
    <subcellularLocation>
        <location evidence="1 5">Cell membrane</location>
        <topology evidence="1 5">Multi-pass membrane protein</topology>
    </subcellularLocation>
</comment>
<dbReference type="CDD" id="cd06261">
    <property type="entry name" value="TM_PBP2"/>
    <property type="match status" value="1"/>
</dbReference>
<evidence type="ECO:0000259" key="6">
    <source>
        <dbReference type="PROSITE" id="PS50928"/>
    </source>
</evidence>
<organism evidence="7 8">
    <name type="scientific">Candidatus Spyradenecus faecavium</name>
    <dbReference type="NCBI Taxonomy" id="2840947"/>
    <lineage>
        <taxon>Bacteria</taxon>
        <taxon>Pseudomonadati</taxon>
        <taxon>Lentisphaerota</taxon>
        <taxon>Lentisphaeria</taxon>
        <taxon>Lentisphaerales</taxon>
        <taxon>Lentisphaeraceae</taxon>
        <taxon>Lentisphaeraceae incertae sedis</taxon>
        <taxon>Candidatus Spyradenecus</taxon>
    </lineage>
</organism>
<reference evidence="7" key="1">
    <citation type="submission" date="2020-10" db="EMBL/GenBank/DDBJ databases">
        <authorList>
            <person name="Gilroy R."/>
        </authorList>
    </citation>
    <scope>NUCLEOTIDE SEQUENCE</scope>
    <source>
        <strain evidence="7">35461</strain>
    </source>
</reference>
<evidence type="ECO:0000313" key="7">
    <source>
        <dbReference type="EMBL" id="HIV08878.1"/>
    </source>
</evidence>
<accession>A0A9D1T324</accession>
<comment type="caution">
    <text evidence="7">The sequence shown here is derived from an EMBL/GenBank/DDBJ whole genome shotgun (WGS) entry which is preliminary data.</text>
</comment>
<keyword evidence="2 5" id="KW-0812">Transmembrane</keyword>
<feature type="transmembrane region" description="Helical" evidence="5">
    <location>
        <begin position="62"/>
        <end position="79"/>
    </location>
</feature>
<dbReference type="EMBL" id="DVOR01000063">
    <property type="protein sequence ID" value="HIV08878.1"/>
    <property type="molecule type" value="Genomic_DNA"/>
</dbReference>
<name>A0A9D1T324_9BACT</name>
<feature type="transmembrane region" description="Helical" evidence="5">
    <location>
        <begin position="163"/>
        <end position="185"/>
    </location>
</feature>
<dbReference type="Gene3D" id="1.10.3720.10">
    <property type="entry name" value="MetI-like"/>
    <property type="match status" value="1"/>
</dbReference>
<keyword evidence="3 5" id="KW-1133">Transmembrane helix</keyword>
<dbReference type="PANTHER" id="PTHR30325">
    <property type="entry name" value="MEMBRANE COMPONENT OF ABC TRANSPORTER"/>
    <property type="match status" value="1"/>
</dbReference>
<dbReference type="InterPro" id="IPR035906">
    <property type="entry name" value="MetI-like_sf"/>
</dbReference>
<protein>
    <submittedName>
        <fullName evidence="7">ABC transporter permease subunit</fullName>
    </submittedName>
</protein>
<dbReference type="AlphaFoldDB" id="A0A9D1T324"/>
<keyword evidence="5" id="KW-0813">Transport</keyword>
<comment type="similarity">
    <text evidence="5">Belongs to the binding-protein-dependent transport system permease family.</text>
</comment>
<sequence>MSFGLLLAFSATLVGMFVGATQGYFGGKVDICMQRFTEIWAALPFLYIMVLVGSIFGQSFWLLLLVYGLFCWLGLSYYMRAEFFRLRDRPFVAAARCQGLGNARIIFRHILPNALTPIITLFPFLLVGAISALVSLDFLGFGLPPLTPSWGELLNQAQTHREAWWLILFPSLAIFTVMFLTVMVGEGVRNAFDPKPFSKLQ</sequence>
<dbReference type="SUPFAM" id="SSF161098">
    <property type="entry name" value="MetI-like"/>
    <property type="match status" value="1"/>
</dbReference>
<dbReference type="GO" id="GO:0005886">
    <property type="term" value="C:plasma membrane"/>
    <property type="evidence" value="ECO:0007669"/>
    <property type="project" value="UniProtKB-SubCell"/>
</dbReference>
<dbReference type="InterPro" id="IPR000515">
    <property type="entry name" value="MetI-like"/>
</dbReference>
<evidence type="ECO:0000256" key="2">
    <source>
        <dbReference type="ARBA" id="ARBA00022692"/>
    </source>
</evidence>
<dbReference type="Proteomes" id="UP000886845">
    <property type="component" value="Unassembled WGS sequence"/>
</dbReference>
<dbReference type="PANTHER" id="PTHR30325:SF0">
    <property type="entry name" value="INNER MEMBRANE ABC TRANSPORTER PERMEASE PROTEIN YEJE"/>
    <property type="match status" value="1"/>
</dbReference>